<evidence type="ECO:0000256" key="4">
    <source>
        <dbReference type="ARBA" id="ARBA00022692"/>
    </source>
</evidence>
<feature type="compositionally biased region" description="Low complexity" evidence="13">
    <location>
        <begin position="212"/>
        <end position="223"/>
    </location>
</feature>
<comment type="subcellular location">
    <subcellularLocation>
        <location evidence="1">Membrane</location>
        <topology evidence="1">Single-pass membrane protein</topology>
    </subcellularLocation>
</comment>
<evidence type="ECO:0000256" key="3">
    <source>
        <dbReference type="ARBA" id="ARBA00022679"/>
    </source>
</evidence>
<evidence type="ECO:0000256" key="7">
    <source>
        <dbReference type="ARBA" id="ARBA00022786"/>
    </source>
</evidence>
<keyword evidence="17" id="KW-1185">Reference proteome</keyword>
<evidence type="ECO:0000256" key="9">
    <source>
        <dbReference type="ARBA" id="ARBA00022989"/>
    </source>
</evidence>
<keyword evidence="8" id="KW-0862">Zinc</keyword>
<proteinExistence type="inferred from homology"/>
<evidence type="ECO:0000256" key="6">
    <source>
        <dbReference type="ARBA" id="ARBA00022771"/>
    </source>
</evidence>
<keyword evidence="4 14" id="KW-0812">Transmembrane</keyword>
<evidence type="ECO:0000256" key="14">
    <source>
        <dbReference type="SAM" id="Phobius"/>
    </source>
</evidence>
<dbReference type="PANTHER" id="PTHR45768:SF16">
    <property type="entry name" value="E3 UBIQUITIN-PROTEIN LIGASE ATL4"/>
    <property type="match status" value="1"/>
</dbReference>
<evidence type="ECO:0000256" key="8">
    <source>
        <dbReference type="ARBA" id="ARBA00022833"/>
    </source>
</evidence>
<keyword evidence="6 12" id="KW-0863">Zinc-finger</keyword>
<dbReference type="OrthoDB" id="8062037at2759"/>
<feature type="region of interest" description="Disordered" evidence="13">
    <location>
        <begin position="91"/>
        <end position="111"/>
    </location>
</feature>
<dbReference type="AlphaFoldDB" id="A0A8J5I4C8"/>
<evidence type="ECO:0000256" key="1">
    <source>
        <dbReference type="ARBA" id="ARBA00004167"/>
    </source>
</evidence>
<evidence type="ECO:0000313" key="16">
    <source>
        <dbReference type="EMBL" id="KAG6536886.1"/>
    </source>
</evidence>
<feature type="region of interest" description="Disordered" evidence="13">
    <location>
        <begin position="1"/>
        <end position="20"/>
    </location>
</feature>
<dbReference type="GO" id="GO:0008270">
    <property type="term" value="F:zinc ion binding"/>
    <property type="evidence" value="ECO:0007669"/>
    <property type="project" value="UniProtKB-KW"/>
</dbReference>
<organism evidence="16 17">
    <name type="scientific">Zingiber officinale</name>
    <name type="common">Ginger</name>
    <name type="synonym">Amomum zingiber</name>
    <dbReference type="NCBI Taxonomy" id="94328"/>
    <lineage>
        <taxon>Eukaryota</taxon>
        <taxon>Viridiplantae</taxon>
        <taxon>Streptophyta</taxon>
        <taxon>Embryophyta</taxon>
        <taxon>Tracheophyta</taxon>
        <taxon>Spermatophyta</taxon>
        <taxon>Magnoliopsida</taxon>
        <taxon>Liliopsida</taxon>
        <taxon>Zingiberales</taxon>
        <taxon>Zingiberaceae</taxon>
        <taxon>Zingiber</taxon>
    </lineage>
</organism>
<feature type="transmembrane region" description="Helical" evidence="14">
    <location>
        <begin position="49"/>
        <end position="72"/>
    </location>
</feature>
<evidence type="ECO:0000256" key="12">
    <source>
        <dbReference type="PROSITE-ProRule" id="PRU00175"/>
    </source>
</evidence>
<dbReference type="InterPro" id="IPR001841">
    <property type="entry name" value="Znf_RING"/>
</dbReference>
<keyword evidence="3" id="KW-0808">Transferase</keyword>
<protein>
    <recommendedName>
        <fullName evidence="15">RING-type domain-containing protein</fullName>
    </recommendedName>
</protein>
<comment type="caution">
    <text evidence="16">The sequence shown here is derived from an EMBL/GenBank/DDBJ whole genome shotgun (WGS) entry which is preliminary data.</text>
</comment>
<dbReference type="GO" id="GO:0016020">
    <property type="term" value="C:membrane"/>
    <property type="evidence" value="ECO:0007669"/>
    <property type="project" value="UniProtKB-SubCell"/>
</dbReference>
<dbReference type="EMBL" id="JACMSC010000001">
    <property type="protein sequence ID" value="KAG6536886.1"/>
    <property type="molecule type" value="Genomic_DNA"/>
</dbReference>
<name>A0A8J5I4C8_ZINOF</name>
<evidence type="ECO:0000256" key="2">
    <source>
        <dbReference type="ARBA" id="ARBA00004906"/>
    </source>
</evidence>
<feature type="domain" description="RING-type" evidence="15">
    <location>
        <begin position="138"/>
        <end position="180"/>
    </location>
</feature>
<feature type="region of interest" description="Disordered" evidence="13">
    <location>
        <begin position="201"/>
        <end position="223"/>
    </location>
</feature>
<dbReference type="SMART" id="SM00184">
    <property type="entry name" value="RING"/>
    <property type="match status" value="1"/>
</dbReference>
<keyword evidence="10 14" id="KW-0472">Membrane</keyword>
<evidence type="ECO:0000256" key="13">
    <source>
        <dbReference type="SAM" id="MobiDB-lite"/>
    </source>
</evidence>
<keyword evidence="9 14" id="KW-1133">Transmembrane helix</keyword>
<evidence type="ECO:0000313" key="17">
    <source>
        <dbReference type="Proteomes" id="UP000734854"/>
    </source>
</evidence>
<dbReference type="GO" id="GO:0016567">
    <property type="term" value="P:protein ubiquitination"/>
    <property type="evidence" value="ECO:0007669"/>
    <property type="project" value="TreeGrafter"/>
</dbReference>
<dbReference type="GO" id="GO:0016740">
    <property type="term" value="F:transferase activity"/>
    <property type="evidence" value="ECO:0007669"/>
    <property type="project" value="UniProtKB-KW"/>
</dbReference>
<gene>
    <name evidence="16" type="ORF">ZIOFF_001962</name>
</gene>
<dbReference type="Pfam" id="PF13639">
    <property type="entry name" value="zf-RING_2"/>
    <property type="match status" value="1"/>
</dbReference>
<dbReference type="CDD" id="cd16461">
    <property type="entry name" value="RING-H2_EL5-like"/>
    <property type="match status" value="1"/>
</dbReference>
<keyword evidence="7" id="KW-0833">Ubl conjugation pathway</keyword>
<keyword evidence="5" id="KW-0479">Metal-binding</keyword>
<evidence type="ECO:0000256" key="5">
    <source>
        <dbReference type="ARBA" id="ARBA00022723"/>
    </source>
</evidence>
<dbReference type="Proteomes" id="UP000734854">
    <property type="component" value="Unassembled WGS sequence"/>
</dbReference>
<comment type="pathway">
    <text evidence="2">Protein modification; protein ubiquitination.</text>
</comment>
<reference evidence="16 17" key="1">
    <citation type="submission" date="2020-08" db="EMBL/GenBank/DDBJ databases">
        <title>Plant Genome Project.</title>
        <authorList>
            <person name="Zhang R.-G."/>
        </authorList>
    </citation>
    <scope>NUCLEOTIDE SEQUENCE [LARGE SCALE GENOMIC DNA]</scope>
    <source>
        <tissue evidence="16">Rhizome</tissue>
    </source>
</reference>
<evidence type="ECO:0000256" key="11">
    <source>
        <dbReference type="ARBA" id="ARBA00024209"/>
    </source>
</evidence>
<evidence type="ECO:0000256" key="10">
    <source>
        <dbReference type="ARBA" id="ARBA00023136"/>
    </source>
</evidence>
<dbReference type="PROSITE" id="PS50089">
    <property type="entry name" value="ZF_RING_2"/>
    <property type="match status" value="1"/>
</dbReference>
<accession>A0A8J5I4C8</accession>
<comment type="similarity">
    <text evidence="11">Belongs to the RING-type zinc finger family. ATL subfamily.</text>
</comment>
<dbReference type="PANTHER" id="PTHR45768">
    <property type="entry name" value="E3 UBIQUITIN-PROTEIN LIGASE RNF13-LIKE"/>
    <property type="match status" value="1"/>
</dbReference>
<feature type="region of interest" description="Disordered" evidence="13">
    <location>
        <begin position="307"/>
        <end position="335"/>
    </location>
</feature>
<sequence length="354" mass="37733">MPKASTCASASAMDGLPPPPPPPFVIVDPLPLAVDPNNFPPPASSSSSISLGSTLLIITAVLGFSFVVCLFIRLGLRLRRSSALVAPAPVLSRTDPSDSVPEELTNKNNNNSAPIVSRLSLLELSSSLAAHSKSSPDCAVCLHSFLPDEHIRRLPTCSHAFHAECVDTWIRNSPSCPLCRAPVASPPLPPPSTAARHVKMTTRGSQGGSSVRGGSRNLSLPPLLASPPRRRFYSTGSSIANLMEEDVEAAMERIWEQSDYEASTSAYRGPSPQRNEIWAAMGSGGRRGSLMDSMDLSSLSPSFRSAASSFRHSIPSTDQDQEEASGGEGGPDFTRNWEAEEDLLSAVYQWIIGV</sequence>
<evidence type="ECO:0000259" key="15">
    <source>
        <dbReference type="PROSITE" id="PS50089"/>
    </source>
</evidence>